<proteinExistence type="predicted"/>
<reference evidence="2" key="1">
    <citation type="submission" date="2020-03" db="EMBL/GenBank/DDBJ databases">
        <title>The deep terrestrial virosphere.</title>
        <authorList>
            <person name="Holmfeldt K."/>
            <person name="Nilsson E."/>
            <person name="Simone D."/>
            <person name="Lopez-Fernandez M."/>
            <person name="Wu X."/>
            <person name="de Brujin I."/>
            <person name="Lundin D."/>
            <person name="Andersson A."/>
            <person name="Bertilsson S."/>
            <person name="Dopson M."/>
        </authorList>
    </citation>
    <scope>NUCLEOTIDE SEQUENCE</scope>
    <source>
        <strain evidence="1">MM171A01690</strain>
        <strain evidence="2">MM171B02299</strain>
    </source>
</reference>
<evidence type="ECO:0000313" key="2">
    <source>
        <dbReference type="EMBL" id="QJB01576.1"/>
    </source>
</evidence>
<dbReference type="EMBL" id="MT143595">
    <property type="protein sequence ID" value="QJA98615.1"/>
    <property type="molecule type" value="Genomic_DNA"/>
</dbReference>
<organism evidence="2">
    <name type="scientific">viral metagenome</name>
    <dbReference type="NCBI Taxonomy" id="1070528"/>
    <lineage>
        <taxon>unclassified sequences</taxon>
        <taxon>metagenomes</taxon>
        <taxon>organismal metagenomes</taxon>
    </lineage>
</organism>
<name>A0A6M3M8F5_9ZZZZ</name>
<protein>
    <submittedName>
        <fullName evidence="2">Uncharacterized protein</fullName>
    </submittedName>
</protein>
<dbReference type="AlphaFoldDB" id="A0A6M3M8F5"/>
<evidence type="ECO:0000313" key="1">
    <source>
        <dbReference type="EMBL" id="QJA98615.1"/>
    </source>
</evidence>
<sequence>MRAVANADGETLKMFLKEKVVSPEAVQTWMEEVICGEYCWTLDYVRSMSNKDFTIYFNLALVRKKRKKEW</sequence>
<dbReference type="EMBL" id="MT143716">
    <property type="protein sequence ID" value="QJB01576.1"/>
    <property type="molecule type" value="Genomic_DNA"/>
</dbReference>
<gene>
    <name evidence="1" type="ORF">MM171A01690_0004</name>
    <name evidence="2" type="ORF">MM171B02299_0002</name>
</gene>
<accession>A0A6M3M8F5</accession>